<sequence length="573" mass="62979">MASPLVGQLHLLVLALIWTGRGILAKSPRISDLRSQISGVEELLEEFRKQLQQEQDEKTVELHGDVCIDSFSAMQDYIIRAKDSIEAGATFLTAPADINTWKECLHACCADPHCTVAVVELRREVSQSSGLSCFLFNCTYRNRNVCRFSSHPGYNSYALAFNGTLYSSGSGTSADGPEPSTSRKEAHVLIQQGGDRNLAEKDDPPQSNAGKDVVVQLPTDWVVLDGRESTDDRGIARYEWTLLQGDRFVTMKAPQPGILKLTNLKEGIYHFQLTVTDTENQKSLDNVTVTVLPQERRVTACTGLCSRYKFMCDDGCCIDITFACDGTVQCADSSDEAFCQNFDGGRKAVTHASGSASKVKTISQSQDDDATLEAGNKNSDMERLPAFSHPYDSRESESSVTQRKTEQDHHEGLADLCMALPDTGPCKGIFSRWYFDASSGKCQHFIYGGCKGNQNNFLQEVDCFSRCVKEQGEASLKNMTGTTSVSRAEFVNSPDEENVNEKNKASSSKAEQEIAEKPLPESGAVLPLALGLAITALLLLMAGCRLRLVRQKLKKARPITSEESDYLINGMYL</sequence>
<feature type="disulfide bond" evidence="12">
    <location>
        <begin position="324"/>
        <end position="339"/>
    </location>
</feature>
<evidence type="ECO:0000256" key="14">
    <source>
        <dbReference type="SAM" id="MobiDB-lite"/>
    </source>
</evidence>
<feature type="compositionally biased region" description="Basic and acidic residues" evidence="14">
    <location>
        <begin position="499"/>
        <end position="516"/>
    </location>
</feature>
<evidence type="ECO:0000256" key="7">
    <source>
        <dbReference type="ARBA" id="ARBA00023136"/>
    </source>
</evidence>
<dbReference type="GeneTree" id="ENSGT00940000165711"/>
<feature type="domain" description="BPTI/Kunitz inhibitor" evidence="17">
    <location>
        <begin position="417"/>
        <end position="467"/>
    </location>
</feature>
<dbReference type="FunFam" id="4.10.400.10:FF:000067">
    <property type="entry name" value="Serine peptidase inhibitor, Kunitz type 1"/>
    <property type="match status" value="1"/>
</dbReference>
<keyword evidence="4 15" id="KW-0812">Transmembrane</keyword>
<dbReference type="InterPro" id="IPR022409">
    <property type="entry name" value="PKD/Chitinase_dom"/>
</dbReference>
<dbReference type="PROSITE" id="PS50279">
    <property type="entry name" value="BPTI_KUNITZ_2"/>
    <property type="match status" value="1"/>
</dbReference>
<feature type="region of interest" description="Disordered" evidence="14">
    <location>
        <begin position="358"/>
        <end position="407"/>
    </location>
</feature>
<evidence type="ECO:0000256" key="5">
    <source>
        <dbReference type="ARBA" id="ARBA00022729"/>
    </source>
</evidence>
<evidence type="ECO:0000256" key="12">
    <source>
        <dbReference type="PROSITE-ProRule" id="PRU00124"/>
    </source>
</evidence>
<name>A0A8C4RHI4_ERPCA</name>
<evidence type="ECO:0000259" key="17">
    <source>
        <dbReference type="PROSITE" id="PS50279"/>
    </source>
</evidence>
<dbReference type="SMART" id="SM00089">
    <property type="entry name" value="PKD"/>
    <property type="match status" value="1"/>
</dbReference>
<dbReference type="PANTHER" id="PTHR46876">
    <property type="entry name" value="LOW-DENSITY LIPOPROTEIN RECEPTOR-RELATED PROTEIN 11"/>
    <property type="match status" value="1"/>
</dbReference>
<dbReference type="PANTHER" id="PTHR46876:SF1">
    <property type="entry name" value="LOW-DENSITY LIPOPROTEIN RECEPTOR-RELATED PROTEIN 11"/>
    <property type="match status" value="1"/>
</dbReference>
<feature type="signal peptide" evidence="16">
    <location>
        <begin position="1"/>
        <end position="25"/>
    </location>
</feature>
<dbReference type="InterPro" id="IPR035986">
    <property type="entry name" value="PKD_dom_sf"/>
</dbReference>
<feature type="transmembrane region" description="Helical" evidence="15">
    <location>
        <begin position="524"/>
        <end position="548"/>
    </location>
</feature>
<dbReference type="Pfam" id="PF00014">
    <property type="entry name" value="Kunitz_BPTI"/>
    <property type="match status" value="1"/>
</dbReference>
<keyword evidence="3" id="KW-0597">Phosphoprotein</keyword>
<dbReference type="Gene3D" id="2.60.40.10">
    <property type="entry name" value="Immunoglobulins"/>
    <property type="match status" value="1"/>
</dbReference>
<keyword evidence="10" id="KW-0325">Glycoprotein</keyword>
<dbReference type="Pfam" id="PF22352">
    <property type="entry name" value="K319L-like_PKD"/>
    <property type="match status" value="1"/>
</dbReference>
<keyword evidence="6 15" id="KW-1133">Transmembrane helix</keyword>
<dbReference type="InterPro" id="IPR023415">
    <property type="entry name" value="LDLR_class-A_CS"/>
</dbReference>
<dbReference type="InterPro" id="IPR013980">
    <property type="entry name" value="MANSC_dom"/>
</dbReference>
<dbReference type="PROSITE" id="PS00280">
    <property type="entry name" value="BPTI_KUNITZ_1"/>
    <property type="match status" value="1"/>
</dbReference>
<evidence type="ECO:0000256" key="10">
    <source>
        <dbReference type="ARBA" id="ARBA00023180"/>
    </source>
</evidence>
<dbReference type="Pfam" id="PF00057">
    <property type="entry name" value="Ldl_recept_a"/>
    <property type="match status" value="1"/>
</dbReference>
<dbReference type="InterPro" id="IPR036055">
    <property type="entry name" value="LDL_receptor-like_sf"/>
</dbReference>
<feature type="compositionally biased region" description="Basic and acidic residues" evidence="14">
    <location>
        <begin position="391"/>
        <end position="407"/>
    </location>
</feature>
<dbReference type="CDD" id="cd00112">
    <property type="entry name" value="LDLa"/>
    <property type="match status" value="1"/>
</dbReference>
<comment type="similarity">
    <text evidence="2">Belongs to the LDLR family.</text>
</comment>
<dbReference type="Pfam" id="PF07502">
    <property type="entry name" value="MANEC"/>
    <property type="match status" value="1"/>
</dbReference>
<feature type="region of interest" description="Disordered" evidence="14">
    <location>
        <begin position="493"/>
        <end position="516"/>
    </location>
</feature>
<dbReference type="CDD" id="cd00146">
    <property type="entry name" value="PKD"/>
    <property type="match status" value="1"/>
</dbReference>
<evidence type="ECO:0000256" key="11">
    <source>
        <dbReference type="ARBA" id="ARBA00074260"/>
    </source>
</evidence>
<gene>
    <name evidence="19" type="primary">lrp11</name>
</gene>
<dbReference type="Proteomes" id="UP000694620">
    <property type="component" value="Chromosome 3"/>
</dbReference>
<organism evidence="19 20">
    <name type="scientific">Erpetoichthys calabaricus</name>
    <name type="common">Rope fish</name>
    <name type="synonym">Calamoichthys calabaricus</name>
    <dbReference type="NCBI Taxonomy" id="27687"/>
    <lineage>
        <taxon>Eukaryota</taxon>
        <taxon>Metazoa</taxon>
        <taxon>Chordata</taxon>
        <taxon>Craniata</taxon>
        <taxon>Vertebrata</taxon>
        <taxon>Euteleostomi</taxon>
        <taxon>Actinopterygii</taxon>
        <taxon>Polypteriformes</taxon>
        <taxon>Polypteridae</taxon>
        <taxon>Erpetoichthys</taxon>
    </lineage>
</organism>
<keyword evidence="20" id="KW-1185">Reference proteome</keyword>
<keyword evidence="5 16" id="KW-0732">Signal</keyword>
<evidence type="ECO:0000256" key="4">
    <source>
        <dbReference type="ARBA" id="ARBA00022692"/>
    </source>
</evidence>
<dbReference type="SMART" id="SM00192">
    <property type="entry name" value="LDLa"/>
    <property type="match status" value="1"/>
</dbReference>
<comment type="subcellular location">
    <subcellularLocation>
        <location evidence="1">Membrane</location>
        <topology evidence="1">Single-pass type I membrane protein</topology>
    </subcellularLocation>
</comment>
<evidence type="ECO:0000313" key="19">
    <source>
        <dbReference type="Ensembl" id="ENSECRP00000001739.1"/>
    </source>
</evidence>
<feature type="disulfide bond" evidence="12">
    <location>
        <begin position="305"/>
        <end position="317"/>
    </location>
</feature>
<dbReference type="InterPro" id="IPR020901">
    <property type="entry name" value="Prtase_inh_Kunz-CS"/>
</dbReference>
<keyword evidence="13" id="KW-0175">Coiled coil</keyword>
<evidence type="ECO:0000256" key="8">
    <source>
        <dbReference type="ARBA" id="ARBA00023157"/>
    </source>
</evidence>
<dbReference type="InterPro" id="IPR002223">
    <property type="entry name" value="Kunitz_BPTI"/>
</dbReference>
<dbReference type="FunFam" id="2.60.40.10:FF:000061">
    <property type="entry name" value="Dyslexia-associated protein KIAA0319 homolog"/>
    <property type="match status" value="1"/>
</dbReference>
<evidence type="ECO:0000256" key="6">
    <source>
        <dbReference type="ARBA" id="ARBA00022989"/>
    </source>
</evidence>
<evidence type="ECO:0000256" key="1">
    <source>
        <dbReference type="ARBA" id="ARBA00004479"/>
    </source>
</evidence>
<feature type="disulfide bond" evidence="12">
    <location>
        <begin position="312"/>
        <end position="330"/>
    </location>
</feature>
<dbReference type="SUPFAM" id="SSF57362">
    <property type="entry name" value="BPTI-like"/>
    <property type="match status" value="1"/>
</dbReference>
<evidence type="ECO:0000259" key="18">
    <source>
        <dbReference type="PROSITE" id="PS50986"/>
    </source>
</evidence>
<dbReference type="InterPro" id="IPR013783">
    <property type="entry name" value="Ig-like_fold"/>
</dbReference>
<feature type="chain" id="PRO_5034827690" description="Low-density lipoprotein receptor-related protein 11" evidence="16">
    <location>
        <begin position="26"/>
        <end position="573"/>
    </location>
</feature>
<dbReference type="Gene3D" id="4.10.400.10">
    <property type="entry name" value="Low-density Lipoprotein Receptor"/>
    <property type="match status" value="1"/>
</dbReference>
<keyword evidence="7 15" id="KW-0472">Membrane</keyword>
<dbReference type="SMART" id="SM00131">
    <property type="entry name" value="KU"/>
    <property type="match status" value="1"/>
</dbReference>
<dbReference type="FunFam" id="4.10.410.10:FF:000020">
    <property type="entry name" value="Collagen, type VI, alpha 3"/>
    <property type="match status" value="1"/>
</dbReference>
<keyword evidence="8 12" id="KW-1015">Disulfide bond</keyword>
<dbReference type="PRINTS" id="PR00759">
    <property type="entry name" value="BASICPTASE"/>
</dbReference>
<evidence type="ECO:0000256" key="9">
    <source>
        <dbReference type="ARBA" id="ARBA00023170"/>
    </source>
</evidence>
<dbReference type="PROSITE" id="PS01209">
    <property type="entry name" value="LDLRA_1"/>
    <property type="match status" value="1"/>
</dbReference>
<feature type="coiled-coil region" evidence="13">
    <location>
        <begin position="30"/>
        <end position="57"/>
    </location>
</feature>
<reference evidence="19" key="3">
    <citation type="submission" date="2025-09" db="UniProtKB">
        <authorList>
            <consortium name="Ensembl"/>
        </authorList>
    </citation>
    <scope>IDENTIFICATION</scope>
</reference>
<keyword evidence="9" id="KW-0675">Receptor</keyword>
<protein>
    <recommendedName>
        <fullName evidence="11">Low-density lipoprotein receptor-related protein 11</fullName>
    </recommendedName>
</protein>
<proteinExistence type="inferred from homology"/>
<dbReference type="SUPFAM" id="SSF57424">
    <property type="entry name" value="LDL receptor-like module"/>
    <property type="match status" value="1"/>
</dbReference>
<dbReference type="SUPFAM" id="SSF49299">
    <property type="entry name" value="PKD domain"/>
    <property type="match status" value="1"/>
</dbReference>
<dbReference type="InterPro" id="IPR036880">
    <property type="entry name" value="Kunitz_BPTI_sf"/>
</dbReference>
<evidence type="ECO:0000256" key="3">
    <source>
        <dbReference type="ARBA" id="ARBA00022553"/>
    </source>
</evidence>
<evidence type="ECO:0000313" key="20">
    <source>
        <dbReference type="Proteomes" id="UP000694620"/>
    </source>
</evidence>
<dbReference type="InterPro" id="IPR011106">
    <property type="entry name" value="MANSC_N"/>
</dbReference>
<reference evidence="19" key="2">
    <citation type="submission" date="2025-08" db="UniProtKB">
        <authorList>
            <consortium name="Ensembl"/>
        </authorList>
    </citation>
    <scope>IDENTIFICATION</scope>
</reference>
<dbReference type="GO" id="GO:0004867">
    <property type="term" value="F:serine-type endopeptidase inhibitor activity"/>
    <property type="evidence" value="ECO:0007669"/>
    <property type="project" value="InterPro"/>
</dbReference>
<accession>A0A8C4RHI4</accession>
<evidence type="ECO:0000256" key="15">
    <source>
        <dbReference type="SAM" id="Phobius"/>
    </source>
</evidence>
<reference evidence="19" key="1">
    <citation type="submission" date="2021-06" db="EMBL/GenBank/DDBJ databases">
        <authorList>
            <consortium name="Wellcome Sanger Institute Data Sharing"/>
        </authorList>
    </citation>
    <scope>NUCLEOTIDE SEQUENCE [LARGE SCALE GENOMIC DNA]</scope>
</reference>
<dbReference type="AlphaFoldDB" id="A0A8C4RHI4"/>
<dbReference type="InterPro" id="IPR002172">
    <property type="entry name" value="LDrepeatLR_classA_rpt"/>
</dbReference>
<dbReference type="Gene3D" id="4.10.410.10">
    <property type="entry name" value="Pancreatic trypsin inhibitor Kunitz domain"/>
    <property type="match status" value="1"/>
</dbReference>
<dbReference type="PROSITE" id="PS50986">
    <property type="entry name" value="MANSC"/>
    <property type="match status" value="1"/>
</dbReference>
<evidence type="ECO:0000256" key="16">
    <source>
        <dbReference type="SAM" id="SignalP"/>
    </source>
</evidence>
<dbReference type="PROSITE" id="PS50068">
    <property type="entry name" value="LDLRA_2"/>
    <property type="match status" value="1"/>
</dbReference>
<dbReference type="SMART" id="SM00765">
    <property type="entry name" value="MANEC"/>
    <property type="match status" value="1"/>
</dbReference>
<dbReference type="GO" id="GO:0016020">
    <property type="term" value="C:membrane"/>
    <property type="evidence" value="ECO:0007669"/>
    <property type="project" value="UniProtKB-SubCell"/>
</dbReference>
<dbReference type="Ensembl" id="ENSECRT00000001763.1">
    <property type="protein sequence ID" value="ENSECRP00000001739.1"/>
    <property type="gene ID" value="ENSECRG00000001222.1"/>
</dbReference>
<evidence type="ECO:0000256" key="13">
    <source>
        <dbReference type="SAM" id="Coils"/>
    </source>
</evidence>
<evidence type="ECO:0000256" key="2">
    <source>
        <dbReference type="ARBA" id="ARBA00009939"/>
    </source>
</evidence>
<feature type="domain" description="MANSC" evidence="18">
    <location>
        <begin position="73"/>
        <end position="157"/>
    </location>
</feature>